<dbReference type="AlphaFoldDB" id="A0A8I0SDR4"/>
<feature type="non-terminal residue" evidence="3">
    <location>
        <position position="156"/>
    </location>
</feature>
<organism evidence="3 4">
    <name type="scientific">Clavibacter phaseoli</name>
    <dbReference type="NCBI Taxonomy" id="1734031"/>
    <lineage>
        <taxon>Bacteria</taxon>
        <taxon>Bacillati</taxon>
        <taxon>Actinomycetota</taxon>
        <taxon>Actinomycetes</taxon>
        <taxon>Micrococcales</taxon>
        <taxon>Microbacteriaceae</taxon>
        <taxon>Clavibacter</taxon>
    </lineage>
</organism>
<feature type="domain" description="DUF7507" evidence="2">
    <location>
        <begin position="1"/>
        <end position="98"/>
    </location>
</feature>
<feature type="non-terminal residue" evidence="3">
    <location>
        <position position="1"/>
    </location>
</feature>
<sequence>LSIVKSADVTEITAAGQVVTYTFVVTNTGNVRVTDAAPIETEFSGSGDIGAFAPESADLAPGESATFTAEYTVTQADVDGGVLTNTATATGTPPPGTQLPPVPPSTVEVPPTQTPGLSIVKSADLDEISTAGEVVTYSFVVTNTGNVTLADVAPVE</sequence>
<dbReference type="InterPro" id="IPR055354">
    <property type="entry name" value="DUF7507"/>
</dbReference>
<gene>
    <name evidence="3" type="ORF">ITJ42_16315</name>
</gene>
<dbReference type="PANTHER" id="PTHR34819">
    <property type="entry name" value="LARGE CYSTEINE-RICH PERIPLASMIC PROTEIN OMCB"/>
    <property type="match status" value="1"/>
</dbReference>
<dbReference type="InterPro" id="IPR051172">
    <property type="entry name" value="Chlamydia_OmcB"/>
</dbReference>
<dbReference type="Proteomes" id="UP000634579">
    <property type="component" value="Unassembled WGS sequence"/>
</dbReference>
<feature type="domain" description="DUF7507" evidence="2">
    <location>
        <begin position="114"/>
        <end position="153"/>
    </location>
</feature>
<feature type="compositionally biased region" description="Pro residues" evidence="1">
    <location>
        <begin position="92"/>
        <end position="104"/>
    </location>
</feature>
<evidence type="ECO:0000256" key="1">
    <source>
        <dbReference type="SAM" id="MobiDB-lite"/>
    </source>
</evidence>
<feature type="compositionally biased region" description="Low complexity" evidence="1">
    <location>
        <begin position="105"/>
        <end position="114"/>
    </location>
</feature>
<protein>
    <submittedName>
        <fullName evidence="3">DUF11 domain-containing protein</fullName>
    </submittedName>
</protein>
<dbReference type="EMBL" id="JADKRP010000021">
    <property type="protein sequence ID" value="MBF4632780.1"/>
    <property type="molecule type" value="Genomic_DNA"/>
</dbReference>
<evidence type="ECO:0000313" key="4">
    <source>
        <dbReference type="Proteomes" id="UP000634579"/>
    </source>
</evidence>
<keyword evidence="4" id="KW-1185">Reference proteome</keyword>
<reference evidence="3 4" key="1">
    <citation type="submission" date="2020-10" db="EMBL/GenBank/DDBJ databases">
        <title>Draft genome sequences of plant-associated actinobacteria.</title>
        <authorList>
            <person name="Tarlachkov S.V."/>
            <person name="Starodumova I.P."/>
            <person name="Dorofeeva L.V."/>
            <person name="Prisyazhnaya N.V."/>
            <person name="Roubtsova T.V."/>
            <person name="Chizhov V.N."/>
            <person name="Nadler S.A."/>
            <person name="Subbotin S.A."/>
            <person name="Evtushenko L.I."/>
        </authorList>
    </citation>
    <scope>NUCLEOTIDE SEQUENCE [LARGE SCALE GENOMIC DNA]</scope>
    <source>
        <strain evidence="3 4">VKM Ac-2886</strain>
    </source>
</reference>
<feature type="region of interest" description="Disordered" evidence="1">
    <location>
        <begin position="83"/>
        <end position="114"/>
    </location>
</feature>
<evidence type="ECO:0000259" key="2">
    <source>
        <dbReference type="Pfam" id="PF24346"/>
    </source>
</evidence>
<comment type="caution">
    <text evidence="3">The sequence shown here is derived from an EMBL/GenBank/DDBJ whole genome shotgun (WGS) entry which is preliminary data.</text>
</comment>
<dbReference type="GO" id="GO:0005975">
    <property type="term" value="P:carbohydrate metabolic process"/>
    <property type="evidence" value="ECO:0007669"/>
    <property type="project" value="UniProtKB-ARBA"/>
</dbReference>
<dbReference type="NCBIfam" id="TIGR01451">
    <property type="entry name" value="B_ant_repeat"/>
    <property type="match status" value="2"/>
</dbReference>
<dbReference type="InterPro" id="IPR047589">
    <property type="entry name" value="DUF11_rpt"/>
</dbReference>
<dbReference type="Pfam" id="PF24346">
    <property type="entry name" value="DUF7507"/>
    <property type="match status" value="2"/>
</dbReference>
<proteinExistence type="predicted"/>
<dbReference type="Gene3D" id="2.60.40.10">
    <property type="entry name" value="Immunoglobulins"/>
    <property type="match status" value="1"/>
</dbReference>
<accession>A0A8I0SDR4</accession>
<dbReference type="InterPro" id="IPR013783">
    <property type="entry name" value="Ig-like_fold"/>
</dbReference>
<name>A0A8I0SDR4_9MICO</name>
<evidence type="ECO:0000313" key="3">
    <source>
        <dbReference type="EMBL" id="MBF4632780.1"/>
    </source>
</evidence>
<dbReference type="PANTHER" id="PTHR34819:SF3">
    <property type="entry name" value="CELL SURFACE PROTEIN"/>
    <property type="match status" value="1"/>
</dbReference>